<reference evidence="2 3" key="1">
    <citation type="submission" date="2021-03" db="EMBL/GenBank/DDBJ databases">
        <authorList>
            <person name="Kanchanasin P."/>
            <person name="Saeng-In P."/>
            <person name="Phongsopitanun W."/>
            <person name="Yuki M."/>
            <person name="Kudo T."/>
            <person name="Ohkuma M."/>
            <person name="Tanasupawat S."/>
        </authorList>
    </citation>
    <scope>NUCLEOTIDE SEQUENCE [LARGE SCALE GENOMIC DNA]</scope>
    <source>
        <strain evidence="2 3">L46</strain>
    </source>
</reference>
<dbReference type="RefSeq" id="WP_208272174.1">
    <property type="nucleotide sequence ID" value="NZ_BAAAGM010000071.1"/>
</dbReference>
<dbReference type="EMBL" id="JAGEOK010000037">
    <property type="protein sequence ID" value="MBO2443869.1"/>
    <property type="molecule type" value="Genomic_DNA"/>
</dbReference>
<sequence>MPVDWQRQQGVGEPGGGVSAEIYRSPPGPSSGVHLLDRVRWQPDQVEGPVELQDGGFQMVAGWEPVDAK</sequence>
<evidence type="ECO:0000313" key="2">
    <source>
        <dbReference type="EMBL" id="MBO2443869.1"/>
    </source>
</evidence>
<name>A0ABS3RCB0_9ACTN</name>
<evidence type="ECO:0000313" key="3">
    <source>
        <dbReference type="Proteomes" id="UP000666915"/>
    </source>
</evidence>
<keyword evidence="3" id="KW-1185">Reference proteome</keyword>
<evidence type="ECO:0000256" key="1">
    <source>
        <dbReference type="SAM" id="MobiDB-lite"/>
    </source>
</evidence>
<accession>A0ABS3RCB0</accession>
<feature type="region of interest" description="Disordered" evidence="1">
    <location>
        <begin position="1"/>
        <end position="31"/>
    </location>
</feature>
<organism evidence="2 3">
    <name type="scientific">Actinomadura nitritigenes</name>
    <dbReference type="NCBI Taxonomy" id="134602"/>
    <lineage>
        <taxon>Bacteria</taxon>
        <taxon>Bacillati</taxon>
        <taxon>Actinomycetota</taxon>
        <taxon>Actinomycetes</taxon>
        <taxon>Streptosporangiales</taxon>
        <taxon>Thermomonosporaceae</taxon>
        <taxon>Actinomadura</taxon>
    </lineage>
</organism>
<proteinExistence type="predicted"/>
<dbReference type="Proteomes" id="UP000666915">
    <property type="component" value="Unassembled WGS sequence"/>
</dbReference>
<gene>
    <name evidence="2" type="ORF">J4557_40745</name>
</gene>
<protein>
    <submittedName>
        <fullName evidence="2">Uncharacterized protein</fullName>
    </submittedName>
</protein>
<comment type="caution">
    <text evidence="2">The sequence shown here is derived from an EMBL/GenBank/DDBJ whole genome shotgun (WGS) entry which is preliminary data.</text>
</comment>